<feature type="region of interest" description="Disordered" evidence="1">
    <location>
        <begin position="1"/>
        <end position="25"/>
    </location>
</feature>
<evidence type="ECO:0000313" key="2">
    <source>
        <dbReference type="EMBL" id="GFC87970.1"/>
    </source>
</evidence>
<dbReference type="AlphaFoldDB" id="A0A699RND3"/>
<comment type="caution">
    <text evidence="2">The sequence shown here is derived from an EMBL/GenBank/DDBJ whole genome shotgun (WGS) entry which is preliminary data.</text>
</comment>
<dbReference type="EMBL" id="BKCJ011113135">
    <property type="protein sequence ID" value="GFC87970.1"/>
    <property type="molecule type" value="Genomic_DNA"/>
</dbReference>
<accession>A0A699RND3</accession>
<evidence type="ECO:0000256" key="1">
    <source>
        <dbReference type="SAM" id="MobiDB-lite"/>
    </source>
</evidence>
<protein>
    <submittedName>
        <fullName evidence="2">Uncharacterized protein</fullName>
    </submittedName>
</protein>
<feature type="non-terminal residue" evidence="2">
    <location>
        <position position="1"/>
    </location>
</feature>
<organism evidence="2">
    <name type="scientific">Tanacetum cinerariifolium</name>
    <name type="common">Dalmatian daisy</name>
    <name type="synonym">Chrysanthemum cinerariifolium</name>
    <dbReference type="NCBI Taxonomy" id="118510"/>
    <lineage>
        <taxon>Eukaryota</taxon>
        <taxon>Viridiplantae</taxon>
        <taxon>Streptophyta</taxon>
        <taxon>Embryophyta</taxon>
        <taxon>Tracheophyta</taxon>
        <taxon>Spermatophyta</taxon>
        <taxon>Magnoliopsida</taxon>
        <taxon>eudicotyledons</taxon>
        <taxon>Gunneridae</taxon>
        <taxon>Pentapetalae</taxon>
        <taxon>asterids</taxon>
        <taxon>campanulids</taxon>
        <taxon>Asterales</taxon>
        <taxon>Asteraceae</taxon>
        <taxon>Asteroideae</taxon>
        <taxon>Anthemideae</taxon>
        <taxon>Anthemidinae</taxon>
        <taxon>Tanacetum</taxon>
    </lineage>
</organism>
<sequence length="58" mass="6296">VPKVGGSSSNPRFNKGKGIATDLDPSPLKFVKASKEVHLDPDGLVLINWELNGTLFKY</sequence>
<proteinExistence type="predicted"/>
<name>A0A699RND3_TANCI</name>
<reference evidence="2" key="1">
    <citation type="journal article" date="2019" name="Sci. Rep.">
        <title>Draft genome of Tanacetum cinerariifolium, the natural source of mosquito coil.</title>
        <authorList>
            <person name="Yamashiro T."/>
            <person name="Shiraishi A."/>
            <person name="Satake H."/>
            <person name="Nakayama K."/>
        </authorList>
    </citation>
    <scope>NUCLEOTIDE SEQUENCE</scope>
</reference>
<gene>
    <name evidence="2" type="ORF">Tci_859940</name>
</gene>
<feature type="compositionally biased region" description="Polar residues" evidence="1">
    <location>
        <begin position="1"/>
        <end position="12"/>
    </location>
</feature>